<dbReference type="PROSITE" id="PS00108">
    <property type="entry name" value="PROTEIN_KINASE_ST"/>
    <property type="match status" value="1"/>
</dbReference>
<name>A0A9W6GBD3_9ACTN</name>
<dbReference type="PANTHER" id="PTHR43289:SF34">
    <property type="entry name" value="SERINE_THREONINE-PROTEIN KINASE YBDM-RELATED"/>
    <property type="match status" value="1"/>
</dbReference>
<feature type="domain" description="PASTA" evidence="11">
    <location>
        <begin position="454"/>
        <end position="523"/>
    </location>
</feature>
<evidence type="ECO:0000256" key="8">
    <source>
        <dbReference type="ARBA" id="ARBA00048679"/>
    </source>
</evidence>
<comment type="catalytic activity">
    <reaction evidence="8">
        <text>L-seryl-[protein] + ATP = O-phospho-L-seryl-[protein] + ADP + H(+)</text>
        <dbReference type="Rhea" id="RHEA:17989"/>
        <dbReference type="Rhea" id="RHEA-COMP:9863"/>
        <dbReference type="Rhea" id="RHEA-COMP:11604"/>
        <dbReference type="ChEBI" id="CHEBI:15378"/>
        <dbReference type="ChEBI" id="CHEBI:29999"/>
        <dbReference type="ChEBI" id="CHEBI:30616"/>
        <dbReference type="ChEBI" id="CHEBI:83421"/>
        <dbReference type="ChEBI" id="CHEBI:456216"/>
        <dbReference type="EC" id="2.7.11.1"/>
    </reaction>
</comment>
<keyword evidence="3" id="KW-0808">Transferase</keyword>
<dbReference type="Pfam" id="PF03793">
    <property type="entry name" value="PASTA"/>
    <property type="match status" value="1"/>
</dbReference>
<evidence type="ECO:0000259" key="11">
    <source>
        <dbReference type="PROSITE" id="PS51178"/>
    </source>
</evidence>
<feature type="compositionally biased region" description="Low complexity" evidence="9">
    <location>
        <begin position="287"/>
        <end position="304"/>
    </location>
</feature>
<feature type="compositionally biased region" description="Acidic residues" evidence="9">
    <location>
        <begin position="411"/>
        <end position="451"/>
    </location>
</feature>
<dbReference type="GO" id="GO:0005524">
    <property type="term" value="F:ATP binding"/>
    <property type="evidence" value="ECO:0007669"/>
    <property type="project" value="UniProtKB-KW"/>
</dbReference>
<evidence type="ECO:0000313" key="13">
    <source>
        <dbReference type="Proteomes" id="UP001144313"/>
    </source>
</evidence>
<dbReference type="SMART" id="SM00220">
    <property type="entry name" value="S_TKc"/>
    <property type="match status" value="1"/>
</dbReference>
<sequence>MEPGNLIAGRYRLEQRLAAGGMGAVWRGTDTRLNRVVAVKLLHSGLSGNDRFRARFHQEAQAVAQLQSPGIVSLYDYGEEHAPEGLVSYLIMELVRGQALDTVLRERGRLSPNETLKIMASSAEALHIAHQAHIIHRDIKPGNLLVGSDGTVKIVDFGIAAAKGGAGLTETGTVMGTLAYASPEQLQGSQLTGATDLYSLGIVGYECLAGRPPFAGNEPTAAIAGHLTGQPAPLPPDVPAPIAQIIMRCLAKDPRQRFASAAELAQVCKSGGMGGGTTAILAPAPSPYQSGQSPQSFQQSPSTQVMTPGGVGAMAAGVAPAHTSVQPVHRDEYGSPTTGQYGAGGPPERPLPPPRDAEEPKRNPTGPILVVVAGIAVLVIALFLLKPWDNSGDDDDRTAGEDTAGTSQAEATEENTEVAEESSDDSGDSEEDDSDNNNNEDEETTSDEQTSEDAPHLVEIDDYTGRDVNDAMDELEGDGFTSVTAVPTATETGEYDTCEVLFQNPEAGSEVGSETEIELSYVANDESCPDGVAAG</sequence>
<dbReference type="InterPro" id="IPR005543">
    <property type="entry name" value="PASTA_dom"/>
</dbReference>
<keyword evidence="5" id="KW-0418">Kinase</keyword>
<evidence type="ECO:0000256" key="9">
    <source>
        <dbReference type="SAM" id="MobiDB-lite"/>
    </source>
</evidence>
<dbReference type="SUPFAM" id="SSF56112">
    <property type="entry name" value="Protein kinase-like (PK-like)"/>
    <property type="match status" value="1"/>
</dbReference>
<feature type="compositionally biased region" description="Basic and acidic residues" evidence="9">
    <location>
        <begin position="453"/>
        <end position="469"/>
    </location>
</feature>
<evidence type="ECO:0000256" key="2">
    <source>
        <dbReference type="ARBA" id="ARBA00022527"/>
    </source>
</evidence>
<dbReference type="CDD" id="cd14014">
    <property type="entry name" value="STKc_PknB_like"/>
    <property type="match status" value="1"/>
</dbReference>
<dbReference type="EMBL" id="BSDT01000001">
    <property type="protein sequence ID" value="GLI43613.1"/>
    <property type="molecule type" value="Genomic_DNA"/>
</dbReference>
<dbReference type="FunFam" id="3.30.200.20:FF:000035">
    <property type="entry name" value="Serine/threonine protein kinase Stk1"/>
    <property type="match status" value="1"/>
</dbReference>
<evidence type="ECO:0000259" key="10">
    <source>
        <dbReference type="PROSITE" id="PS50011"/>
    </source>
</evidence>
<dbReference type="EC" id="2.7.11.1" evidence="1"/>
<dbReference type="Gene3D" id="3.30.10.20">
    <property type="match status" value="1"/>
</dbReference>
<gene>
    <name evidence="12" type="ORF">GALLR39Z86_34630</name>
</gene>
<keyword evidence="6" id="KW-0067">ATP-binding</keyword>
<evidence type="ECO:0000256" key="4">
    <source>
        <dbReference type="ARBA" id="ARBA00022741"/>
    </source>
</evidence>
<keyword evidence="2" id="KW-0723">Serine/threonine-protein kinase</keyword>
<dbReference type="Gene3D" id="3.30.200.20">
    <property type="entry name" value="Phosphorylase Kinase, domain 1"/>
    <property type="match status" value="1"/>
</dbReference>
<feature type="domain" description="Protein kinase" evidence="10">
    <location>
        <begin position="11"/>
        <end position="281"/>
    </location>
</feature>
<reference evidence="12" key="1">
    <citation type="submission" date="2022-12" db="EMBL/GenBank/DDBJ databases">
        <title>Reference genome sequencing for broad-spectrum identification of bacterial and archaeal isolates by mass spectrometry.</title>
        <authorList>
            <person name="Sekiguchi Y."/>
            <person name="Tourlousse D.M."/>
        </authorList>
    </citation>
    <scope>NUCLEOTIDE SEQUENCE</scope>
    <source>
        <strain evidence="12">LLR39Z86</strain>
    </source>
</reference>
<organism evidence="12 13">
    <name type="scientific">Glycomyces algeriensis</name>
    <dbReference type="NCBI Taxonomy" id="256037"/>
    <lineage>
        <taxon>Bacteria</taxon>
        <taxon>Bacillati</taxon>
        <taxon>Actinomycetota</taxon>
        <taxon>Actinomycetes</taxon>
        <taxon>Glycomycetales</taxon>
        <taxon>Glycomycetaceae</taxon>
        <taxon>Glycomyces</taxon>
    </lineage>
</organism>
<dbReference type="GO" id="GO:0045717">
    <property type="term" value="P:negative regulation of fatty acid biosynthetic process"/>
    <property type="evidence" value="ECO:0007669"/>
    <property type="project" value="UniProtKB-ARBA"/>
</dbReference>
<proteinExistence type="predicted"/>
<dbReference type="PANTHER" id="PTHR43289">
    <property type="entry name" value="MITOGEN-ACTIVATED PROTEIN KINASE KINASE KINASE 20-RELATED"/>
    <property type="match status" value="1"/>
</dbReference>
<feature type="region of interest" description="Disordered" evidence="9">
    <location>
        <begin position="278"/>
        <end position="363"/>
    </location>
</feature>
<dbReference type="InterPro" id="IPR011009">
    <property type="entry name" value="Kinase-like_dom_sf"/>
</dbReference>
<comment type="catalytic activity">
    <reaction evidence="7">
        <text>L-threonyl-[protein] + ATP = O-phospho-L-threonyl-[protein] + ADP + H(+)</text>
        <dbReference type="Rhea" id="RHEA:46608"/>
        <dbReference type="Rhea" id="RHEA-COMP:11060"/>
        <dbReference type="Rhea" id="RHEA-COMP:11605"/>
        <dbReference type="ChEBI" id="CHEBI:15378"/>
        <dbReference type="ChEBI" id="CHEBI:30013"/>
        <dbReference type="ChEBI" id="CHEBI:30616"/>
        <dbReference type="ChEBI" id="CHEBI:61977"/>
        <dbReference type="ChEBI" id="CHEBI:456216"/>
        <dbReference type="EC" id="2.7.11.1"/>
    </reaction>
</comment>
<accession>A0A9W6GBD3</accession>
<dbReference type="SMART" id="SM00740">
    <property type="entry name" value="PASTA"/>
    <property type="match status" value="1"/>
</dbReference>
<evidence type="ECO:0000313" key="12">
    <source>
        <dbReference type="EMBL" id="GLI43613.1"/>
    </source>
</evidence>
<protein>
    <recommendedName>
        <fullName evidence="1">non-specific serine/threonine protein kinase</fullName>
        <ecNumber evidence="1">2.7.11.1</ecNumber>
    </recommendedName>
</protein>
<dbReference type="PROSITE" id="PS51178">
    <property type="entry name" value="PASTA"/>
    <property type="match status" value="1"/>
</dbReference>
<dbReference type="GO" id="GO:0004674">
    <property type="term" value="F:protein serine/threonine kinase activity"/>
    <property type="evidence" value="ECO:0007669"/>
    <property type="project" value="UniProtKB-KW"/>
</dbReference>
<dbReference type="Gene3D" id="1.10.510.10">
    <property type="entry name" value="Transferase(Phosphotransferase) domain 1"/>
    <property type="match status" value="1"/>
</dbReference>
<dbReference type="FunFam" id="1.10.510.10:FF:000021">
    <property type="entry name" value="Serine/threonine protein kinase"/>
    <property type="match status" value="1"/>
</dbReference>
<dbReference type="PROSITE" id="PS50011">
    <property type="entry name" value="PROTEIN_KINASE_DOM"/>
    <property type="match status" value="1"/>
</dbReference>
<dbReference type="Pfam" id="PF00069">
    <property type="entry name" value="Pkinase"/>
    <property type="match status" value="1"/>
</dbReference>
<dbReference type="AlphaFoldDB" id="A0A9W6GBD3"/>
<evidence type="ECO:0000256" key="7">
    <source>
        <dbReference type="ARBA" id="ARBA00047899"/>
    </source>
</evidence>
<keyword evidence="13" id="KW-1185">Reference proteome</keyword>
<evidence type="ECO:0000256" key="3">
    <source>
        <dbReference type="ARBA" id="ARBA00022679"/>
    </source>
</evidence>
<keyword evidence="4" id="KW-0547">Nucleotide-binding</keyword>
<evidence type="ECO:0000256" key="6">
    <source>
        <dbReference type="ARBA" id="ARBA00022840"/>
    </source>
</evidence>
<evidence type="ECO:0000256" key="5">
    <source>
        <dbReference type="ARBA" id="ARBA00022777"/>
    </source>
</evidence>
<dbReference type="InterPro" id="IPR000719">
    <property type="entry name" value="Prot_kinase_dom"/>
</dbReference>
<evidence type="ECO:0000256" key="1">
    <source>
        <dbReference type="ARBA" id="ARBA00012513"/>
    </source>
</evidence>
<dbReference type="CDD" id="cd06577">
    <property type="entry name" value="PASTA_pknB"/>
    <property type="match status" value="1"/>
</dbReference>
<feature type="region of interest" description="Disordered" evidence="9">
    <location>
        <begin position="388"/>
        <end position="480"/>
    </location>
</feature>
<comment type="caution">
    <text evidence="12">The sequence shown here is derived from an EMBL/GenBank/DDBJ whole genome shotgun (WGS) entry which is preliminary data.</text>
</comment>
<dbReference type="InterPro" id="IPR008271">
    <property type="entry name" value="Ser/Thr_kinase_AS"/>
</dbReference>
<dbReference type="RefSeq" id="WP_270116874.1">
    <property type="nucleotide sequence ID" value="NZ_BAAAOL010000017.1"/>
</dbReference>
<dbReference type="Proteomes" id="UP001144313">
    <property type="component" value="Unassembled WGS sequence"/>
</dbReference>